<dbReference type="Proteomes" id="UP001187192">
    <property type="component" value="Unassembled WGS sequence"/>
</dbReference>
<dbReference type="InterPro" id="IPR052929">
    <property type="entry name" value="RNase_H-like_EbsB-rel"/>
</dbReference>
<dbReference type="InterPro" id="IPR044730">
    <property type="entry name" value="RNase_H-like_dom_plant"/>
</dbReference>
<dbReference type="SUPFAM" id="SSF53098">
    <property type="entry name" value="Ribonuclease H-like"/>
    <property type="match status" value="1"/>
</dbReference>
<dbReference type="PANTHER" id="PTHR47074:SF48">
    <property type="entry name" value="POLYNUCLEOTIDYL TRANSFERASE, RIBONUCLEASE H-LIKE SUPERFAMILY PROTEIN"/>
    <property type="match status" value="1"/>
</dbReference>
<protein>
    <recommendedName>
        <fullName evidence="1">RNase H type-1 domain-containing protein</fullName>
    </recommendedName>
</protein>
<dbReference type="InterPro" id="IPR012337">
    <property type="entry name" value="RNaseH-like_sf"/>
</dbReference>
<gene>
    <name evidence="2" type="ORF">TIFTF001_001317</name>
</gene>
<name>A0AA88CQV8_FICCA</name>
<reference evidence="2" key="1">
    <citation type="submission" date="2023-07" db="EMBL/GenBank/DDBJ databases">
        <title>draft genome sequence of fig (Ficus carica).</title>
        <authorList>
            <person name="Takahashi T."/>
            <person name="Nishimura K."/>
        </authorList>
    </citation>
    <scope>NUCLEOTIDE SEQUENCE</scope>
</reference>
<accession>A0AA88CQV8</accession>
<organism evidence="2 3">
    <name type="scientific">Ficus carica</name>
    <name type="common">Common fig</name>
    <dbReference type="NCBI Taxonomy" id="3494"/>
    <lineage>
        <taxon>Eukaryota</taxon>
        <taxon>Viridiplantae</taxon>
        <taxon>Streptophyta</taxon>
        <taxon>Embryophyta</taxon>
        <taxon>Tracheophyta</taxon>
        <taxon>Spermatophyta</taxon>
        <taxon>Magnoliopsida</taxon>
        <taxon>eudicotyledons</taxon>
        <taxon>Gunneridae</taxon>
        <taxon>Pentapetalae</taxon>
        <taxon>rosids</taxon>
        <taxon>fabids</taxon>
        <taxon>Rosales</taxon>
        <taxon>Moraceae</taxon>
        <taxon>Ficeae</taxon>
        <taxon>Ficus</taxon>
    </lineage>
</organism>
<dbReference type="InterPro" id="IPR036397">
    <property type="entry name" value="RNaseH_sf"/>
</dbReference>
<sequence length="202" mass="22022">MEDFALVCWLAWKLWCERNKVVHGGEDGDPHTILDLGMASFGEWQALNQVPIQFQVVGPDVWLPPQPGYLKLHVNASVSPGSDHIGIGAVIHDEKGLILGAVAKSVEGTFSPFLAECIALREGLMIAKELESVTLVVETDAINVVSTVSDNQELSVEGSILEDVKQLLVQVRSTGVYHIRRSANHVAHLLARFGYNSNCTNV</sequence>
<dbReference type="Pfam" id="PF13456">
    <property type="entry name" value="RVT_3"/>
    <property type="match status" value="1"/>
</dbReference>
<proteinExistence type="predicted"/>
<feature type="domain" description="RNase H type-1" evidence="1">
    <location>
        <begin position="75"/>
        <end position="193"/>
    </location>
</feature>
<keyword evidence="3" id="KW-1185">Reference proteome</keyword>
<dbReference type="AlphaFoldDB" id="A0AA88CQV8"/>
<dbReference type="InterPro" id="IPR002156">
    <property type="entry name" value="RNaseH_domain"/>
</dbReference>
<dbReference type="EMBL" id="BTGU01000001">
    <property type="protein sequence ID" value="GMN26456.1"/>
    <property type="molecule type" value="Genomic_DNA"/>
</dbReference>
<dbReference type="PANTHER" id="PTHR47074">
    <property type="entry name" value="BNAC02G40300D PROTEIN"/>
    <property type="match status" value="1"/>
</dbReference>
<evidence type="ECO:0000313" key="2">
    <source>
        <dbReference type="EMBL" id="GMN26456.1"/>
    </source>
</evidence>
<dbReference type="GO" id="GO:0004523">
    <property type="term" value="F:RNA-DNA hybrid ribonuclease activity"/>
    <property type="evidence" value="ECO:0007669"/>
    <property type="project" value="InterPro"/>
</dbReference>
<dbReference type="Gene3D" id="3.30.420.10">
    <property type="entry name" value="Ribonuclease H-like superfamily/Ribonuclease H"/>
    <property type="match status" value="1"/>
</dbReference>
<comment type="caution">
    <text evidence="2">The sequence shown here is derived from an EMBL/GenBank/DDBJ whole genome shotgun (WGS) entry which is preliminary data.</text>
</comment>
<evidence type="ECO:0000259" key="1">
    <source>
        <dbReference type="Pfam" id="PF13456"/>
    </source>
</evidence>
<dbReference type="GO" id="GO:0003676">
    <property type="term" value="F:nucleic acid binding"/>
    <property type="evidence" value="ECO:0007669"/>
    <property type="project" value="InterPro"/>
</dbReference>
<evidence type="ECO:0000313" key="3">
    <source>
        <dbReference type="Proteomes" id="UP001187192"/>
    </source>
</evidence>
<dbReference type="CDD" id="cd06222">
    <property type="entry name" value="RNase_H_like"/>
    <property type="match status" value="1"/>
</dbReference>